<evidence type="ECO:0000313" key="2">
    <source>
        <dbReference type="EMBL" id="MPC24858.1"/>
    </source>
</evidence>
<organism evidence="2 3">
    <name type="scientific">Portunus trituberculatus</name>
    <name type="common">Swimming crab</name>
    <name type="synonym">Neptunus trituberculatus</name>
    <dbReference type="NCBI Taxonomy" id="210409"/>
    <lineage>
        <taxon>Eukaryota</taxon>
        <taxon>Metazoa</taxon>
        <taxon>Ecdysozoa</taxon>
        <taxon>Arthropoda</taxon>
        <taxon>Crustacea</taxon>
        <taxon>Multicrustacea</taxon>
        <taxon>Malacostraca</taxon>
        <taxon>Eumalacostraca</taxon>
        <taxon>Eucarida</taxon>
        <taxon>Decapoda</taxon>
        <taxon>Pleocyemata</taxon>
        <taxon>Brachyura</taxon>
        <taxon>Eubrachyura</taxon>
        <taxon>Portunoidea</taxon>
        <taxon>Portunidae</taxon>
        <taxon>Portuninae</taxon>
        <taxon>Portunus</taxon>
    </lineage>
</organism>
<feature type="region of interest" description="Disordered" evidence="1">
    <location>
        <begin position="50"/>
        <end position="79"/>
    </location>
</feature>
<gene>
    <name evidence="2" type="ORF">E2C01_017952</name>
</gene>
<comment type="caution">
    <text evidence="2">The sequence shown here is derived from an EMBL/GenBank/DDBJ whole genome shotgun (WGS) entry which is preliminary data.</text>
</comment>
<proteinExistence type="predicted"/>
<keyword evidence="3" id="KW-1185">Reference proteome</keyword>
<reference evidence="2 3" key="1">
    <citation type="submission" date="2019-05" db="EMBL/GenBank/DDBJ databases">
        <title>Another draft genome of Portunus trituberculatus and its Hox gene families provides insights of decapod evolution.</title>
        <authorList>
            <person name="Jeong J.-H."/>
            <person name="Song I."/>
            <person name="Kim S."/>
            <person name="Choi T."/>
            <person name="Kim D."/>
            <person name="Ryu S."/>
            <person name="Kim W."/>
        </authorList>
    </citation>
    <scope>NUCLEOTIDE SEQUENCE [LARGE SCALE GENOMIC DNA]</scope>
    <source>
        <tissue evidence="2">Muscle</tissue>
    </source>
</reference>
<dbReference type="AlphaFoldDB" id="A0A5B7DTU6"/>
<dbReference type="EMBL" id="VSRR010001383">
    <property type="protein sequence ID" value="MPC24858.1"/>
    <property type="molecule type" value="Genomic_DNA"/>
</dbReference>
<evidence type="ECO:0000313" key="3">
    <source>
        <dbReference type="Proteomes" id="UP000324222"/>
    </source>
</evidence>
<dbReference type="Proteomes" id="UP000324222">
    <property type="component" value="Unassembled WGS sequence"/>
</dbReference>
<protein>
    <submittedName>
        <fullName evidence="2">Uncharacterized protein</fullName>
    </submittedName>
</protein>
<feature type="region of interest" description="Disordered" evidence="1">
    <location>
        <begin position="113"/>
        <end position="142"/>
    </location>
</feature>
<feature type="compositionally biased region" description="Basic residues" evidence="1">
    <location>
        <begin position="113"/>
        <end position="132"/>
    </location>
</feature>
<accession>A0A5B7DTU6</accession>
<evidence type="ECO:0000256" key="1">
    <source>
        <dbReference type="SAM" id="MobiDB-lite"/>
    </source>
</evidence>
<sequence length="142" mass="16679">MADRGRVVCLHLFHYRHHHHIPSLPLLSQPCLFRTVQLAHSSPLLLPGRPSHVQGYMSLPPPPPPQPPQLPPTAESNNKNYASHIHQSHRHMQSDCITRISHHNNTYHFHRHHIHHHHHHHHHHQCRRRSRQRTAVQKLTGT</sequence>
<feature type="compositionally biased region" description="Polar residues" evidence="1">
    <location>
        <begin position="133"/>
        <end position="142"/>
    </location>
</feature>
<feature type="compositionally biased region" description="Pro residues" evidence="1">
    <location>
        <begin position="59"/>
        <end position="71"/>
    </location>
</feature>
<name>A0A5B7DTU6_PORTR</name>